<evidence type="ECO:0000259" key="3">
    <source>
        <dbReference type="Pfam" id="PF12850"/>
    </source>
</evidence>
<dbReference type="EC" id="3.1.4.-" evidence="2"/>
<evidence type="ECO:0000256" key="2">
    <source>
        <dbReference type="RuleBase" id="RU362039"/>
    </source>
</evidence>
<sequence length="169" mass="19344">MKIVVVSDSHADVKSLKLIRERHLHDADLFIHCGDSQLMSNHPDIQGYLTVRGNCDLDQQYPLHRVEKLNHRETLFMTHGHQYDVKYSMQRLYYKALEVGASIVCYGHSHCIGAEMNEGILFLNPGSVVLPRNTKEKTYAIITAETDELEVIYLEVSTGDALIRQTFNR</sequence>
<evidence type="ECO:0000313" key="4">
    <source>
        <dbReference type="EMBL" id="UUF05975.1"/>
    </source>
</evidence>
<evidence type="ECO:0000313" key="6">
    <source>
        <dbReference type="Proteomes" id="UP001058016"/>
    </source>
</evidence>
<organism evidence="5 7">
    <name type="scientific">Turicibacter bilis</name>
    <dbReference type="NCBI Taxonomy" id="2735723"/>
    <lineage>
        <taxon>Bacteria</taxon>
        <taxon>Bacillati</taxon>
        <taxon>Bacillota</taxon>
        <taxon>Erysipelotrichia</taxon>
        <taxon>Erysipelotrichales</taxon>
        <taxon>Turicibacteraceae</taxon>
        <taxon>Turicibacter</taxon>
    </lineage>
</organism>
<reference evidence="5 6" key="1">
    <citation type="submission" date="2021-03" db="EMBL/GenBank/DDBJ databases">
        <title>Comparative Genomics and Metabolomics in the genus Turicibacter.</title>
        <authorList>
            <person name="Maki J."/>
            <person name="Looft T."/>
        </authorList>
    </citation>
    <scope>NUCLEOTIDE SEQUENCE</scope>
    <source>
        <strain evidence="5">ISU324</strain>
        <strain evidence="4 6">MMM721</strain>
    </source>
</reference>
<dbReference type="InterPro" id="IPR029052">
    <property type="entry name" value="Metallo-depent_PP-like"/>
</dbReference>
<proteinExistence type="inferred from homology"/>
<protein>
    <recommendedName>
        <fullName evidence="2">Phosphoesterase</fullName>
        <ecNumber evidence="2">3.1.4.-</ecNumber>
    </recommendedName>
</protein>
<dbReference type="GO" id="GO:0016787">
    <property type="term" value="F:hydrolase activity"/>
    <property type="evidence" value="ECO:0007669"/>
    <property type="project" value="UniProtKB-UniRule"/>
</dbReference>
<comment type="similarity">
    <text evidence="1 2">Belongs to the metallophosphoesterase superfamily. YfcE family.</text>
</comment>
<keyword evidence="2" id="KW-0479">Metal-binding</keyword>
<dbReference type="Gene3D" id="3.60.21.10">
    <property type="match status" value="1"/>
</dbReference>
<dbReference type="EMBL" id="CP071250">
    <property type="protein sequence ID" value="UUF08579.1"/>
    <property type="molecule type" value="Genomic_DNA"/>
</dbReference>
<dbReference type="Proteomes" id="UP001058016">
    <property type="component" value="Chromosome"/>
</dbReference>
<dbReference type="RefSeq" id="WP_055276379.1">
    <property type="nucleotide sequence ID" value="NZ_CP071249.1"/>
</dbReference>
<evidence type="ECO:0000313" key="7">
    <source>
        <dbReference type="Proteomes" id="UP001058072"/>
    </source>
</evidence>
<dbReference type="AlphaFoldDB" id="A0A9Q9FIU9"/>
<dbReference type="NCBIfam" id="TIGR00040">
    <property type="entry name" value="yfcE"/>
    <property type="match status" value="1"/>
</dbReference>
<comment type="cofactor">
    <cofactor evidence="2">
        <name>a divalent metal cation</name>
        <dbReference type="ChEBI" id="CHEBI:60240"/>
    </cofactor>
</comment>
<dbReference type="InterPro" id="IPR000979">
    <property type="entry name" value="Phosphodiesterase_MJ0936/Vps29"/>
</dbReference>
<dbReference type="GO" id="GO:0046872">
    <property type="term" value="F:metal ion binding"/>
    <property type="evidence" value="ECO:0007669"/>
    <property type="project" value="UniProtKB-KW"/>
</dbReference>
<dbReference type="Proteomes" id="UP001058072">
    <property type="component" value="Chromosome"/>
</dbReference>
<name>A0A9Q9FIU9_9FIRM</name>
<dbReference type="PANTHER" id="PTHR11124">
    <property type="entry name" value="VACUOLAR SORTING PROTEIN VPS29"/>
    <property type="match status" value="1"/>
</dbReference>
<evidence type="ECO:0000313" key="5">
    <source>
        <dbReference type="EMBL" id="UUF08579.1"/>
    </source>
</evidence>
<dbReference type="SUPFAM" id="SSF56300">
    <property type="entry name" value="Metallo-dependent phosphatases"/>
    <property type="match status" value="1"/>
</dbReference>
<keyword evidence="6" id="KW-1185">Reference proteome</keyword>
<dbReference type="EMBL" id="CP071249">
    <property type="protein sequence ID" value="UUF05975.1"/>
    <property type="molecule type" value="Genomic_DNA"/>
</dbReference>
<dbReference type="Pfam" id="PF12850">
    <property type="entry name" value="Metallophos_2"/>
    <property type="match status" value="1"/>
</dbReference>
<accession>A0A9Q9FIU9</accession>
<feature type="domain" description="Calcineurin-like phosphoesterase" evidence="3">
    <location>
        <begin position="1"/>
        <end position="146"/>
    </location>
</feature>
<evidence type="ECO:0000256" key="1">
    <source>
        <dbReference type="ARBA" id="ARBA00008950"/>
    </source>
</evidence>
<dbReference type="InterPro" id="IPR024654">
    <property type="entry name" value="Calcineurin-like_PHP_lpxH"/>
</dbReference>
<gene>
    <name evidence="4" type="ORF">J0J69_13225</name>
    <name evidence="5" type="ORF">J0J70_00730</name>
</gene>